<organism evidence="2 3">
    <name type="scientific">Puccinia striiformis</name>
    <dbReference type="NCBI Taxonomy" id="27350"/>
    <lineage>
        <taxon>Eukaryota</taxon>
        <taxon>Fungi</taxon>
        <taxon>Dikarya</taxon>
        <taxon>Basidiomycota</taxon>
        <taxon>Pucciniomycotina</taxon>
        <taxon>Pucciniomycetes</taxon>
        <taxon>Pucciniales</taxon>
        <taxon>Pucciniaceae</taxon>
        <taxon>Puccinia</taxon>
    </lineage>
</organism>
<sequence>MAQIPKAFRAHNLSSTRLMLGCSIDIGNVARRLYSSSSSASISTARTAPNGNLLSQAYSLHDQESGWFEVPVGHSEGHKNVYNPADFVLYPRFLDDQEQDLILDHSLSRLDKMERPRARKRCHLTRADEKLSTRGAKGFQDEKEYSFEAGHFDEVISGYREMQVAKFVPDLSITDSSSSTSDTTTSSYESLKLILARLQAILPQSTRPPLIHLLHLSSKGKIDPHVDNLEASGSTIIGLSLGSTRVMRLGHKSVPIDAHLKVLLPPGSVYIQRDSVRYNLQHSIPANDSFRDRQIIGAQRLSVMLRSYKTETRTEEDGQHIDWEDEHWDRFGDQKISR</sequence>
<evidence type="ECO:0000259" key="1">
    <source>
        <dbReference type="Pfam" id="PF13532"/>
    </source>
</evidence>
<dbReference type="Pfam" id="PF13532">
    <property type="entry name" value="2OG-FeII_Oxy_2"/>
    <property type="match status" value="1"/>
</dbReference>
<proteinExistence type="predicted"/>
<dbReference type="InterPro" id="IPR037151">
    <property type="entry name" value="AlkB-like_sf"/>
</dbReference>
<dbReference type="GO" id="GO:0016706">
    <property type="term" value="F:2-oxoglutarate-dependent dioxygenase activity"/>
    <property type="evidence" value="ECO:0007669"/>
    <property type="project" value="TreeGrafter"/>
</dbReference>
<reference evidence="3" key="2">
    <citation type="journal article" date="2018" name="BMC Genomics">
        <title>Genomic insights into host adaptation between the wheat stripe rust pathogen (Puccinia striiformis f. sp. tritici) and the barley stripe rust pathogen (Puccinia striiformis f. sp. hordei).</title>
        <authorList>
            <person name="Xia C."/>
            <person name="Wang M."/>
            <person name="Yin C."/>
            <person name="Cornejo O.E."/>
            <person name="Hulbert S.H."/>
            <person name="Chen X."/>
        </authorList>
    </citation>
    <scope>NUCLEOTIDE SEQUENCE [LARGE SCALE GENOMIC DNA]</scope>
    <source>
        <strain evidence="3">93TX-2</strain>
    </source>
</reference>
<name>A0A2S4WEG2_9BASI</name>
<keyword evidence="3" id="KW-1185">Reference proteome</keyword>
<gene>
    <name evidence="2" type="ORF">PSHT_03811</name>
</gene>
<feature type="domain" description="Alpha-ketoglutarate-dependent dioxygenase AlkB-like" evidence="1">
    <location>
        <begin position="176"/>
        <end position="306"/>
    </location>
</feature>
<evidence type="ECO:0000313" key="2">
    <source>
        <dbReference type="EMBL" id="POW20170.1"/>
    </source>
</evidence>
<dbReference type="VEuPathDB" id="FungiDB:PSHT_03811"/>
<reference evidence="3" key="3">
    <citation type="journal article" date="2018" name="Mol. Plant Microbe Interact.">
        <title>Genome sequence resources for the wheat stripe rust pathogen (Puccinia striiformis f. sp. tritici) and the barley stripe rust pathogen (Puccinia striiformis f. sp. hordei).</title>
        <authorList>
            <person name="Xia C."/>
            <person name="Wang M."/>
            <person name="Yin C."/>
            <person name="Cornejo O.E."/>
            <person name="Hulbert S.H."/>
            <person name="Chen X."/>
        </authorList>
    </citation>
    <scope>NUCLEOTIDE SEQUENCE [LARGE SCALE GENOMIC DNA]</scope>
    <source>
        <strain evidence="3">93TX-2</strain>
    </source>
</reference>
<evidence type="ECO:0000313" key="3">
    <source>
        <dbReference type="Proteomes" id="UP000238274"/>
    </source>
</evidence>
<dbReference type="PANTHER" id="PTHR21052">
    <property type="entry name" value="SPERMATOGENESIS ASSOCIATED 11-RELATED"/>
    <property type="match status" value="1"/>
</dbReference>
<dbReference type="EMBL" id="PKSM01000037">
    <property type="protein sequence ID" value="POW20170.1"/>
    <property type="molecule type" value="Genomic_DNA"/>
</dbReference>
<dbReference type="Gene3D" id="2.60.120.590">
    <property type="entry name" value="Alpha-ketoglutarate-dependent dioxygenase AlkB-like"/>
    <property type="match status" value="1"/>
</dbReference>
<dbReference type="GO" id="GO:0005759">
    <property type="term" value="C:mitochondrial matrix"/>
    <property type="evidence" value="ECO:0007669"/>
    <property type="project" value="TreeGrafter"/>
</dbReference>
<dbReference type="GO" id="GO:0006974">
    <property type="term" value="P:DNA damage response"/>
    <property type="evidence" value="ECO:0007669"/>
    <property type="project" value="InterPro"/>
</dbReference>
<dbReference type="PANTHER" id="PTHR21052:SF0">
    <property type="entry name" value="ALPHA-KETOGLUTARATE-DEPENDENT DIOXYGENASE ALKB HOMOLOG 7, MITOCHONDRIAL"/>
    <property type="match status" value="1"/>
</dbReference>
<dbReference type="Proteomes" id="UP000238274">
    <property type="component" value="Unassembled WGS sequence"/>
</dbReference>
<dbReference type="InterPro" id="IPR027450">
    <property type="entry name" value="AlkB-like"/>
</dbReference>
<accession>A0A2S4WEG2</accession>
<dbReference type="GO" id="GO:0006631">
    <property type="term" value="P:fatty acid metabolic process"/>
    <property type="evidence" value="ECO:0007669"/>
    <property type="project" value="TreeGrafter"/>
</dbReference>
<comment type="caution">
    <text evidence="2">The sequence shown here is derived from an EMBL/GenBank/DDBJ whole genome shotgun (WGS) entry which is preliminary data.</text>
</comment>
<dbReference type="OrthoDB" id="28127at2759"/>
<dbReference type="InterPro" id="IPR032870">
    <property type="entry name" value="ALKBH7-like"/>
</dbReference>
<dbReference type="AlphaFoldDB" id="A0A2S4WEG2"/>
<dbReference type="VEuPathDB" id="FungiDB:PSTT_12499"/>
<protein>
    <recommendedName>
        <fullName evidence="1">Alpha-ketoglutarate-dependent dioxygenase AlkB-like domain-containing protein</fullName>
    </recommendedName>
</protein>
<dbReference type="SUPFAM" id="SSF51197">
    <property type="entry name" value="Clavaminate synthase-like"/>
    <property type="match status" value="1"/>
</dbReference>
<reference evidence="2 3" key="1">
    <citation type="submission" date="2017-12" db="EMBL/GenBank/DDBJ databases">
        <title>Gene loss provides genomic basis for host adaptation in cereal stripe rust fungi.</title>
        <authorList>
            <person name="Xia C."/>
        </authorList>
    </citation>
    <scope>NUCLEOTIDE SEQUENCE [LARGE SCALE GENOMIC DNA]</scope>
    <source>
        <strain evidence="2 3">93TX-2</strain>
    </source>
</reference>